<feature type="domain" description="Exonuclease" evidence="1">
    <location>
        <begin position="22"/>
        <end position="189"/>
    </location>
</feature>
<dbReference type="Proteomes" id="UP000324738">
    <property type="component" value="Unassembled WGS sequence"/>
</dbReference>
<dbReference type="InterPro" id="IPR036397">
    <property type="entry name" value="RNaseH_sf"/>
</dbReference>
<accession>A0A5B0DWP9</accession>
<dbReference type="PANTHER" id="PTHR30231:SF37">
    <property type="entry name" value="EXODEOXYRIBONUCLEASE 10"/>
    <property type="match status" value="1"/>
</dbReference>
<name>A0A5B0DWP9_9HYPH</name>
<dbReference type="OrthoDB" id="7822240at2"/>
<dbReference type="EMBL" id="VTWH01000002">
    <property type="protein sequence ID" value="KAA0970926.1"/>
    <property type="molecule type" value="Genomic_DNA"/>
</dbReference>
<dbReference type="CDD" id="cd06127">
    <property type="entry name" value="DEDDh"/>
    <property type="match status" value="1"/>
</dbReference>
<reference evidence="2 3" key="1">
    <citation type="submission" date="2019-08" db="EMBL/GenBank/DDBJ databases">
        <title>Aureimonas fodiniaquatilis sp. nov., isolated from a coal mine wastewater.</title>
        <authorList>
            <person name="Kim W."/>
        </authorList>
    </citation>
    <scope>NUCLEOTIDE SEQUENCE [LARGE SCALE GENOMIC DNA]</scope>
    <source>
        <strain evidence="2 3">CAU 1482</strain>
    </source>
</reference>
<organism evidence="2 3">
    <name type="scientific">Aureimonas fodinaquatilis</name>
    <dbReference type="NCBI Taxonomy" id="2565783"/>
    <lineage>
        <taxon>Bacteria</taxon>
        <taxon>Pseudomonadati</taxon>
        <taxon>Pseudomonadota</taxon>
        <taxon>Alphaproteobacteria</taxon>
        <taxon>Hyphomicrobiales</taxon>
        <taxon>Aurantimonadaceae</taxon>
        <taxon>Aureimonas</taxon>
    </lineage>
</organism>
<evidence type="ECO:0000313" key="2">
    <source>
        <dbReference type="EMBL" id="KAA0970926.1"/>
    </source>
</evidence>
<dbReference type="GO" id="GO:0003676">
    <property type="term" value="F:nucleic acid binding"/>
    <property type="evidence" value="ECO:0007669"/>
    <property type="project" value="InterPro"/>
</dbReference>
<dbReference type="InterPro" id="IPR013520">
    <property type="entry name" value="Ribonucl_H"/>
</dbReference>
<dbReference type="Pfam" id="PF00929">
    <property type="entry name" value="RNase_T"/>
    <property type="match status" value="1"/>
</dbReference>
<dbReference type="GO" id="GO:0045004">
    <property type="term" value="P:DNA replication proofreading"/>
    <property type="evidence" value="ECO:0007669"/>
    <property type="project" value="TreeGrafter"/>
</dbReference>
<dbReference type="InterPro" id="IPR024530">
    <property type="entry name" value="QSregVF_b"/>
</dbReference>
<dbReference type="SUPFAM" id="SSF53098">
    <property type="entry name" value="Ribonuclease H-like"/>
    <property type="match status" value="1"/>
</dbReference>
<dbReference type="GO" id="GO:0005829">
    <property type="term" value="C:cytosol"/>
    <property type="evidence" value="ECO:0007669"/>
    <property type="project" value="TreeGrafter"/>
</dbReference>
<dbReference type="PANTHER" id="PTHR30231">
    <property type="entry name" value="DNA POLYMERASE III SUBUNIT EPSILON"/>
    <property type="match status" value="1"/>
</dbReference>
<sequence length="275" mass="30702">MDNFFPPLVGTLPLFVEPVSTVIRVIDTETAGQPRPEDDAVIEIGSVDLDLATGRIFNPMQTLVDPGGIEISPHARKIHRISDEMLLNAPPFKDAAAPFIEAAESFAAQRASFDRSRLRFSGRWLCTYKLALRAFPNVRSHGLQSLVKNVPLDLSHVSPLMKNLHPHRALYDALCTAVLLARIADVLMPACYDVQDFIERSSRVSDEPALLAKLRFGKYKGIALCDVPMDYLEWLTGQPNMDADVVFTAHHHLRRRRREMLERMARGPVTAPLGA</sequence>
<dbReference type="RefSeq" id="WP_149300238.1">
    <property type="nucleotide sequence ID" value="NZ_VTWH01000002.1"/>
</dbReference>
<comment type="caution">
    <text evidence="2">The sequence shown here is derived from an EMBL/GenBank/DDBJ whole genome shotgun (WGS) entry which is preliminary data.</text>
</comment>
<dbReference type="GO" id="GO:0008408">
    <property type="term" value="F:3'-5' exonuclease activity"/>
    <property type="evidence" value="ECO:0007669"/>
    <property type="project" value="TreeGrafter"/>
</dbReference>
<dbReference type="AlphaFoldDB" id="A0A5B0DWP9"/>
<gene>
    <name evidence="2" type="ORF">FPY71_10695</name>
</gene>
<proteinExistence type="predicted"/>
<protein>
    <submittedName>
        <fullName evidence="2">DNA polymerase III subunit epsilon</fullName>
    </submittedName>
</protein>
<dbReference type="Pfam" id="PF12843">
    <property type="entry name" value="QSregVF_b"/>
    <property type="match status" value="1"/>
</dbReference>
<dbReference type="InterPro" id="IPR012337">
    <property type="entry name" value="RNaseH-like_sf"/>
</dbReference>
<keyword evidence="3" id="KW-1185">Reference proteome</keyword>
<evidence type="ECO:0000259" key="1">
    <source>
        <dbReference type="SMART" id="SM00479"/>
    </source>
</evidence>
<evidence type="ECO:0000313" key="3">
    <source>
        <dbReference type="Proteomes" id="UP000324738"/>
    </source>
</evidence>
<dbReference type="SMART" id="SM00479">
    <property type="entry name" value="EXOIII"/>
    <property type="match status" value="1"/>
</dbReference>
<dbReference type="Gene3D" id="3.30.420.10">
    <property type="entry name" value="Ribonuclease H-like superfamily/Ribonuclease H"/>
    <property type="match status" value="1"/>
</dbReference>